<evidence type="ECO:0000313" key="2">
    <source>
        <dbReference type="Proteomes" id="UP000216438"/>
    </source>
</evidence>
<dbReference type="PROSITE" id="PS50206">
    <property type="entry name" value="RHODANESE_3"/>
    <property type="match status" value="1"/>
</dbReference>
<dbReference type="SUPFAM" id="SSF52821">
    <property type="entry name" value="Rhodanese/Cell cycle control phosphatase"/>
    <property type="match status" value="1"/>
</dbReference>
<reference evidence="2" key="1">
    <citation type="submission" date="2016-06" db="EMBL/GenBank/DDBJ databases">
        <authorList>
            <person name="Chen W."/>
            <person name="Hasegawa D.K."/>
        </authorList>
    </citation>
    <scope>NUCLEOTIDE SEQUENCE [LARGE SCALE GENOMIC DNA]</scope>
    <source>
        <strain evidence="2">MEAM1</strain>
    </source>
</reference>
<dbReference type="PANTHER" id="PTHR43031">
    <property type="entry name" value="FAD-DEPENDENT OXIDOREDUCTASE"/>
    <property type="match status" value="1"/>
</dbReference>
<sequence length="146" mass="16830">MLQELIPFIDRHPILSVTWVTLLIGVILTFIKNYFSKVKEIIPTEAILMMNKQQALVVDIRAKEEYKKSHIIGSINVEKNNFKNNKLHELEKHKARPIIIVCAHGISSLTFAKQLYKMDYQKIYSLKEGISGWNKANLPLAKGKKK</sequence>
<dbReference type="Proteomes" id="UP000216438">
    <property type="component" value="Chromosome"/>
</dbReference>
<evidence type="ECO:0000313" key="1">
    <source>
        <dbReference type="EMBL" id="ASX25688.1"/>
    </source>
</evidence>
<dbReference type="OrthoDB" id="9808735at2"/>
<dbReference type="SMART" id="SM00450">
    <property type="entry name" value="RHOD"/>
    <property type="match status" value="1"/>
</dbReference>
<gene>
    <name evidence="1" type="ORF">BA171_00430</name>
</gene>
<proteinExistence type="predicted"/>
<dbReference type="Pfam" id="PF00581">
    <property type="entry name" value="Rhodanese"/>
    <property type="match status" value="1"/>
</dbReference>
<dbReference type="PANTHER" id="PTHR43031:SF18">
    <property type="entry name" value="RHODANESE-RELATED SULFURTRANSFERASES"/>
    <property type="match status" value="1"/>
</dbReference>
<dbReference type="Gene3D" id="3.40.250.10">
    <property type="entry name" value="Rhodanese-like domain"/>
    <property type="match status" value="1"/>
</dbReference>
<name>A0A249DVW5_9ENTR</name>
<dbReference type="InterPro" id="IPR050229">
    <property type="entry name" value="GlpE_sulfurtransferase"/>
</dbReference>
<dbReference type="InterPro" id="IPR036873">
    <property type="entry name" value="Rhodanese-like_dom_sf"/>
</dbReference>
<dbReference type="AlphaFoldDB" id="A0A249DVW5"/>
<dbReference type="CDD" id="cd00158">
    <property type="entry name" value="RHOD"/>
    <property type="match status" value="1"/>
</dbReference>
<protein>
    <submittedName>
        <fullName evidence="1">Rhodanese-like domain-containing protein</fullName>
    </submittedName>
</protein>
<dbReference type="InterPro" id="IPR001763">
    <property type="entry name" value="Rhodanese-like_dom"/>
</dbReference>
<organism evidence="1 2">
    <name type="scientific">Candidatus Hamiltonella defensa</name>
    <name type="common">Bemisia tabaci</name>
    <dbReference type="NCBI Taxonomy" id="672795"/>
    <lineage>
        <taxon>Bacteria</taxon>
        <taxon>Pseudomonadati</taxon>
        <taxon>Pseudomonadota</taxon>
        <taxon>Gammaproteobacteria</taxon>
        <taxon>Enterobacterales</taxon>
        <taxon>Enterobacteriaceae</taxon>
        <taxon>aphid secondary symbionts</taxon>
        <taxon>Candidatus Williamhamiltonella</taxon>
    </lineage>
</organism>
<dbReference type="EMBL" id="CP016303">
    <property type="protein sequence ID" value="ASX25688.1"/>
    <property type="molecule type" value="Genomic_DNA"/>
</dbReference>
<reference evidence="1 2" key="2">
    <citation type="submission" date="2017-09" db="EMBL/GenBank/DDBJ databases">
        <title>The genome of whitefly Bemisia tabaci, a global crop pest, provides novel insights into virus transmission, host adaptation and insecticide resistance.</title>
        <authorList>
            <person name="Kaur N."/>
            <person name="Kliot A."/>
            <person name="Pinheiro P.V."/>
            <person name="Luan J."/>
            <person name="Zheng Y."/>
            <person name="Liu W."/>
            <person name="Sun H."/>
            <person name="Yang X."/>
            <person name="Xu Y."/>
            <person name="Luo Y."/>
            <person name="Kruse A."/>
            <person name="Fisher T.W."/>
            <person name="Nelson D.R."/>
            <person name="Elimelech M."/>
            <person name="MacCoss M."/>
            <person name="Johnson R."/>
            <person name="Cohen E."/>
            <person name="Hunter W.B."/>
            <person name="Brown J.K."/>
            <person name="Jander G."/>
            <person name="Cilia M."/>
            <person name="Douglas A.E."/>
            <person name="Ghanim M."/>
            <person name="Simmons A.M."/>
            <person name="Wintermantel W.M."/>
            <person name="Ling K.-S."/>
            <person name="Fei Z."/>
        </authorList>
    </citation>
    <scope>NUCLEOTIDE SEQUENCE [LARGE SCALE GENOMIC DNA]</scope>
    <source>
        <strain evidence="1 2">MEAM1</strain>
    </source>
</reference>
<accession>A0A249DVW5</accession>
<dbReference type="RefSeq" id="WP_016856837.1">
    <property type="nucleotide sequence ID" value="NZ_CP016303.1"/>
</dbReference>